<sequence>MNTRRKKKCGIFFLTESNLLEKSKLIALKNHIKLDLNTLKTIKDSKIFCLDSGSESRLKTLQTDLQNISIDTKLIFSRDNEV</sequence>
<reference evidence="2" key="1">
    <citation type="submission" date="2016-11" db="EMBL/GenBank/DDBJ databases">
        <authorList>
            <person name="Varghese N."/>
            <person name="Submissions S."/>
        </authorList>
    </citation>
    <scope>NUCLEOTIDE SEQUENCE [LARGE SCALE GENOMIC DNA]</scope>
    <source>
        <strain evidence="2">DSM 17963</strain>
    </source>
</reference>
<accession>A0A1M5L0X3</accession>
<protein>
    <submittedName>
        <fullName evidence="1">Uncharacterized protein</fullName>
    </submittedName>
</protein>
<dbReference type="Proteomes" id="UP000184071">
    <property type="component" value="Unassembled WGS sequence"/>
</dbReference>
<proteinExistence type="predicted"/>
<gene>
    <name evidence="1" type="ORF">SAMN05443663_103236</name>
</gene>
<dbReference type="STRING" id="370979.SAMN05443663_103236"/>
<dbReference type="AlphaFoldDB" id="A0A1M5L0X3"/>
<name>A0A1M5L0X3_9FLAO</name>
<organism evidence="1 2">
    <name type="scientific">Flavobacterium defluvii</name>
    <dbReference type="NCBI Taxonomy" id="370979"/>
    <lineage>
        <taxon>Bacteria</taxon>
        <taxon>Pseudomonadati</taxon>
        <taxon>Bacteroidota</taxon>
        <taxon>Flavobacteriia</taxon>
        <taxon>Flavobacteriales</taxon>
        <taxon>Flavobacteriaceae</taxon>
        <taxon>Flavobacterium</taxon>
    </lineage>
</organism>
<dbReference type="EMBL" id="FQWC01000003">
    <property type="protein sequence ID" value="SHG58595.1"/>
    <property type="molecule type" value="Genomic_DNA"/>
</dbReference>
<evidence type="ECO:0000313" key="1">
    <source>
        <dbReference type="EMBL" id="SHG58595.1"/>
    </source>
</evidence>
<evidence type="ECO:0000313" key="2">
    <source>
        <dbReference type="Proteomes" id="UP000184071"/>
    </source>
</evidence>
<keyword evidence="2" id="KW-1185">Reference proteome</keyword>